<dbReference type="PANTHER" id="PTHR12241">
    <property type="entry name" value="TUBULIN POLYGLUTAMYLASE"/>
    <property type="match status" value="1"/>
</dbReference>
<comment type="similarity">
    <text evidence="2">Belongs to the tubulin polyglutamylase family.</text>
</comment>
<evidence type="ECO:0000313" key="11">
    <source>
        <dbReference type="EMBL" id="UYV64462.1"/>
    </source>
</evidence>
<keyword evidence="8" id="KW-0969">Cilium</keyword>
<protein>
    <submittedName>
        <fullName evidence="11">TTLL1</fullName>
    </submittedName>
</protein>
<evidence type="ECO:0000256" key="10">
    <source>
        <dbReference type="ARBA" id="ARBA00023273"/>
    </source>
</evidence>
<keyword evidence="7" id="KW-0067">ATP-binding</keyword>
<sequence length="460" mass="52743">MAETVKYCCDLDISVVSANFEKRGWSPVGSDEDWNVYWASVLTIRNIFNPENGYKLRERQIINHFPTYQELTRKDYIVKNINRYREELDKQGSPLAEKDNMGKYIHLDFIPLTFALPNDYNAFAEVFKKNPTSTWIMKPCGKSQGIGIFLINKLSQLKKWSGPLQNSAQNPITATYVVSRYIDNPLLIGGKKFDLRLYILVLSFKPLKVYLYKLGFCRFCQLKYTCNMSDLANMFVHLTNVSIQRQGDEYNSVHGGKWTIQNLRLYLEGTQGKEVADKLFSDIKSLIIHSLKATAPVMIRDKHCFECYGYDIIISDDLKPWLIEVNASPSLLTTTDNDRVLKHELVDDIFKVMCPGNTVPNVETDRTPDENNIGNFELIADELESIDSEQCSKNSVHGGKWTIQNLRLYLEGTQGKEVADKLFSDIKSLIIHSLKATAPVMIRDKHCFECYGYDIIITDD</sequence>
<evidence type="ECO:0000256" key="7">
    <source>
        <dbReference type="ARBA" id="ARBA00022840"/>
    </source>
</evidence>
<organism evidence="11 12">
    <name type="scientific">Cordylochernes scorpioides</name>
    <dbReference type="NCBI Taxonomy" id="51811"/>
    <lineage>
        <taxon>Eukaryota</taxon>
        <taxon>Metazoa</taxon>
        <taxon>Ecdysozoa</taxon>
        <taxon>Arthropoda</taxon>
        <taxon>Chelicerata</taxon>
        <taxon>Arachnida</taxon>
        <taxon>Pseudoscorpiones</taxon>
        <taxon>Cheliferoidea</taxon>
        <taxon>Chernetidae</taxon>
        <taxon>Cordylochernes</taxon>
    </lineage>
</organism>
<name>A0ABY6K7F1_9ARAC</name>
<evidence type="ECO:0000256" key="3">
    <source>
        <dbReference type="ARBA" id="ARBA00022490"/>
    </source>
</evidence>
<accession>A0ABY6K7F1</accession>
<evidence type="ECO:0000256" key="5">
    <source>
        <dbReference type="ARBA" id="ARBA00022701"/>
    </source>
</evidence>
<keyword evidence="10" id="KW-0966">Cell projection</keyword>
<keyword evidence="12" id="KW-1185">Reference proteome</keyword>
<reference evidence="11 12" key="1">
    <citation type="submission" date="2022-01" db="EMBL/GenBank/DDBJ databases">
        <title>A chromosomal length assembly of Cordylochernes scorpioides.</title>
        <authorList>
            <person name="Zeh D."/>
            <person name="Zeh J."/>
        </authorList>
    </citation>
    <scope>NUCLEOTIDE SEQUENCE [LARGE SCALE GENOMIC DNA]</scope>
    <source>
        <strain evidence="11">IN4F17</strain>
        <tissue evidence="11">Whole Body</tissue>
    </source>
</reference>
<dbReference type="SUPFAM" id="SSF56059">
    <property type="entry name" value="Glutathione synthetase ATP-binding domain-like"/>
    <property type="match status" value="1"/>
</dbReference>
<keyword evidence="9" id="KW-0206">Cytoskeleton</keyword>
<comment type="subcellular location">
    <subcellularLocation>
        <location evidence="1">Cytoplasm</location>
        <location evidence="1">Cytoskeleton</location>
        <location evidence="1">Cilium basal body</location>
    </subcellularLocation>
</comment>
<evidence type="ECO:0000256" key="1">
    <source>
        <dbReference type="ARBA" id="ARBA00004120"/>
    </source>
</evidence>
<dbReference type="Proteomes" id="UP001235939">
    <property type="component" value="Chromosome 03"/>
</dbReference>
<keyword evidence="4" id="KW-0436">Ligase</keyword>
<evidence type="ECO:0000256" key="9">
    <source>
        <dbReference type="ARBA" id="ARBA00023212"/>
    </source>
</evidence>
<evidence type="ECO:0000256" key="6">
    <source>
        <dbReference type="ARBA" id="ARBA00022741"/>
    </source>
</evidence>
<evidence type="ECO:0000256" key="2">
    <source>
        <dbReference type="ARBA" id="ARBA00006118"/>
    </source>
</evidence>
<evidence type="ECO:0000256" key="4">
    <source>
        <dbReference type="ARBA" id="ARBA00022598"/>
    </source>
</evidence>
<dbReference type="PANTHER" id="PTHR12241:SF31">
    <property type="entry name" value="POLYGLUTAMYLASE COMPLEX SUBUNIT TTLL1"/>
    <property type="match status" value="1"/>
</dbReference>
<keyword evidence="6" id="KW-0547">Nucleotide-binding</keyword>
<dbReference type="EMBL" id="CP092865">
    <property type="protein sequence ID" value="UYV64462.1"/>
    <property type="molecule type" value="Genomic_DNA"/>
</dbReference>
<proteinExistence type="inferred from homology"/>
<dbReference type="InterPro" id="IPR004344">
    <property type="entry name" value="TTL/TTLL_fam"/>
</dbReference>
<dbReference type="Pfam" id="PF03133">
    <property type="entry name" value="TTL"/>
    <property type="match status" value="2"/>
</dbReference>
<dbReference type="PROSITE" id="PS51221">
    <property type="entry name" value="TTL"/>
    <property type="match status" value="1"/>
</dbReference>
<dbReference type="Gene3D" id="3.30.470.20">
    <property type="entry name" value="ATP-grasp fold, B domain"/>
    <property type="match status" value="2"/>
</dbReference>
<evidence type="ECO:0000313" key="12">
    <source>
        <dbReference type="Proteomes" id="UP001235939"/>
    </source>
</evidence>
<evidence type="ECO:0000256" key="8">
    <source>
        <dbReference type="ARBA" id="ARBA00023069"/>
    </source>
</evidence>
<keyword evidence="3" id="KW-0963">Cytoplasm</keyword>
<gene>
    <name evidence="11" type="ORF">LAZ67_3000824</name>
</gene>
<keyword evidence="5" id="KW-0493">Microtubule</keyword>